<dbReference type="KEGG" id="atr:18440751"/>
<dbReference type="Gramene" id="ERN12533">
    <property type="protein sequence ID" value="ERN12533"/>
    <property type="gene ID" value="AMTR_s00025p00195930"/>
</dbReference>
<proteinExistence type="inferred from homology"/>
<dbReference type="Proteomes" id="UP000017836">
    <property type="component" value="Unassembled WGS sequence"/>
</dbReference>
<organism evidence="5 6">
    <name type="scientific">Amborella trichopoda</name>
    <dbReference type="NCBI Taxonomy" id="13333"/>
    <lineage>
        <taxon>Eukaryota</taxon>
        <taxon>Viridiplantae</taxon>
        <taxon>Streptophyta</taxon>
        <taxon>Embryophyta</taxon>
        <taxon>Tracheophyta</taxon>
        <taxon>Spermatophyta</taxon>
        <taxon>Magnoliopsida</taxon>
        <taxon>Amborellales</taxon>
        <taxon>Amborellaceae</taxon>
        <taxon>Amborella</taxon>
    </lineage>
</organism>
<keyword evidence="2" id="KW-0804">Transcription</keyword>
<sequence>MASTSFSLSPIPHTHHPKRHFSIKTPPLSVKTPFLPYFDGTFKWVSPLRPRTPILCDNTTSESSNGEEFDESVLAKEAIAEMLLQLEVSEEEVQSIANNCPKYIGMVIDGVHELDELSLWDSWQIDKEIIGHLSFKRKFVYMVKEKGDNGILPFLESIGLNPSSSTHIARYLSSEKLIDLIAKVKCLKEILFSDGDEISITGKNTRRMMMHLSISTDDDIQRTLSFFEKMEARRGGLNMLDFEDASFPYLIESFPRLLLCSVESHLKPLIEFLKLIGVSEGSIRSVFLSFPPIILYDIEREMKPRMRNLEKLGFDNKDIGKMIRKYPWILSSSIQANYSKILAFFSTEKVPKLYVDGAIKSWPHILGCSINRMKLLVEQFGEMGVTNDNLGRVIASCPQLLLQKPQNFVMVVSFLEELGFNCESVGKILSRCPEIFAASIEGTLKKKIDFLIALGISHDHLPRIIRKYPELLVCDIHKALQPRMKYLMKVGLTKREVASMIHRFSPLLGYSIEKVLRPKLEFLVYTMHKPVRDVVDYPRYFSYSLEKKIKPRFWVLKGRNVQCSLKEMLGKNDEDFASDFMGIGRMLVPPV</sequence>
<dbReference type="PANTHER" id="PTHR13068">
    <property type="entry name" value="CGI-12 PROTEIN-RELATED"/>
    <property type="match status" value="1"/>
</dbReference>
<dbReference type="OMA" id="IKPRYWV"/>
<evidence type="ECO:0000256" key="2">
    <source>
        <dbReference type="ARBA" id="ARBA00022472"/>
    </source>
</evidence>
<dbReference type="eggNOG" id="KOG1267">
    <property type="taxonomic scope" value="Eukaryota"/>
</dbReference>
<feature type="region of interest" description="Disordered" evidence="4">
    <location>
        <begin position="1"/>
        <end position="22"/>
    </location>
</feature>
<dbReference type="SMART" id="SM00733">
    <property type="entry name" value="Mterf"/>
    <property type="match status" value="9"/>
</dbReference>
<dbReference type="PANTHER" id="PTHR13068:SF3">
    <property type="entry name" value="MITOCHONDRIAL TRANSCRIPTION TERMINATION FACTOR FAMILY PROTEIN"/>
    <property type="match status" value="1"/>
</dbReference>
<keyword evidence="3" id="KW-0809">Transit peptide</keyword>
<evidence type="ECO:0000256" key="3">
    <source>
        <dbReference type="ARBA" id="ARBA00022946"/>
    </source>
</evidence>
<dbReference type="OrthoDB" id="637682at2759"/>
<dbReference type="InterPro" id="IPR038538">
    <property type="entry name" value="MTERF_sf"/>
</dbReference>
<name>W1PWJ1_AMBTC</name>
<dbReference type="FunFam" id="1.25.70.10:FF:000015">
    <property type="entry name" value="Mitochondrial transcription termination factor family protein"/>
    <property type="match status" value="1"/>
</dbReference>
<keyword evidence="6" id="KW-1185">Reference proteome</keyword>
<dbReference type="EMBL" id="KI392614">
    <property type="protein sequence ID" value="ERN12533.1"/>
    <property type="molecule type" value="Genomic_DNA"/>
</dbReference>
<dbReference type="AlphaFoldDB" id="W1PWJ1"/>
<evidence type="ECO:0000313" key="6">
    <source>
        <dbReference type="Proteomes" id="UP000017836"/>
    </source>
</evidence>
<evidence type="ECO:0000313" key="5">
    <source>
        <dbReference type="EMBL" id="ERN12533.1"/>
    </source>
</evidence>
<dbReference type="Pfam" id="PF02536">
    <property type="entry name" value="mTERF"/>
    <property type="match status" value="1"/>
</dbReference>
<accession>W1PWJ1</accession>
<reference evidence="6" key="1">
    <citation type="journal article" date="2013" name="Science">
        <title>The Amborella genome and the evolution of flowering plants.</title>
        <authorList>
            <consortium name="Amborella Genome Project"/>
        </authorList>
    </citation>
    <scope>NUCLEOTIDE SEQUENCE [LARGE SCALE GENOMIC DNA]</scope>
</reference>
<dbReference type="Gene3D" id="1.25.70.10">
    <property type="entry name" value="Transcription termination factor 3, mitochondrial"/>
    <property type="match status" value="1"/>
</dbReference>
<comment type="similarity">
    <text evidence="1">Belongs to the mTERF family.</text>
</comment>
<dbReference type="InterPro" id="IPR003690">
    <property type="entry name" value="MTERF"/>
</dbReference>
<evidence type="ECO:0000256" key="1">
    <source>
        <dbReference type="ARBA" id="ARBA00007692"/>
    </source>
</evidence>
<dbReference type="GO" id="GO:0003676">
    <property type="term" value="F:nucleic acid binding"/>
    <property type="evidence" value="ECO:0007669"/>
    <property type="project" value="InterPro"/>
</dbReference>
<keyword evidence="2" id="KW-0806">Transcription termination</keyword>
<dbReference type="GO" id="GO:0006353">
    <property type="term" value="P:DNA-templated transcription termination"/>
    <property type="evidence" value="ECO:0007669"/>
    <property type="project" value="UniProtKB-KW"/>
</dbReference>
<protein>
    <submittedName>
        <fullName evidence="5">Uncharacterized protein</fullName>
    </submittedName>
</protein>
<gene>
    <name evidence="5" type="ORF">AMTR_s00025p00195930</name>
</gene>
<dbReference type="HOGENOM" id="CLU_457405_0_0_1"/>
<evidence type="ECO:0000256" key="4">
    <source>
        <dbReference type="SAM" id="MobiDB-lite"/>
    </source>
</evidence>
<feature type="compositionally biased region" description="Basic residues" evidence="4">
    <location>
        <begin position="13"/>
        <end position="22"/>
    </location>
</feature>
<keyword evidence="2" id="KW-0805">Transcription regulation</keyword>